<evidence type="ECO:0000256" key="7">
    <source>
        <dbReference type="ARBA" id="ARBA00022777"/>
    </source>
</evidence>
<dbReference type="Pfam" id="PF02518">
    <property type="entry name" value="HATPase_c"/>
    <property type="match status" value="1"/>
</dbReference>
<dbReference type="RefSeq" id="WP_157618938.1">
    <property type="nucleotide sequence ID" value="NZ_AVFL01000001.1"/>
</dbReference>
<dbReference type="AlphaFoldDB" id="W9H9W1"/>
<dbReference type="OrthoDB" id="8673316at2"/>
<gene>
    <name evidence="14" type="ORF">N825_02410</name>
</gene>
<evidence type="ECO:0000256" key="9">
    <source>
        <dbReference type="ARBA" id="ARBA00023012"/>
    </source>
</evidence>
<reference evidence="14 15" key="1">
    <citation type="submission" date="2013-08" db="EMBL/GenBank/DDBJ databases">
        <title>The genome sequence of Skermanella stibiiresistens.</title>
        <authorList>
            <person name="Zhu W."/>
            <person name="Wang G."/>
        </authorList>
    </citation>
    <scope>NUCLEOTIDE SEQUENCE [LARGE SCALE GENOMIC DNA]</scope>
    <source>
        <strain evidence="14 15">SB22</strain>
    </source>
</reference>
<evidence type="ECO:0000256" key="5">
    <source>
        <dbReference type="ARBA" id="ARBA00022679"/>
    </source>
</evidence>
<dbReference type="InterPro" id="IPR036890">
    <property type="entry name" value="HATPase_C_sf"/>
</dbReference>
<dbReference type="GO" id="GO:0000155">
    <property type="term" value="F:phosphorelay sensor kinase activity"/>
    <property type="evidence" value="ECO:0007669"/>
    <property type="project" value="InterPro"/>
</dbReference>
<dbReference type="InterPro" id="IPR050428">
    <property type="entry name" value="TCS_sensor_his_kinase"/>
</dbReference>
<keyword evidence="15" id="KW-1185">Reference proteome</keyword>
<comment type="catalytic activity">
    <reaction evidence="1">
        <text>ATP + protein L-histidine = ADP + protein N-phospho-L-histidine.</text>
        <dbReference type="EC" id="2.7.13.3"/>
    </reaction>
</comment>
<dbReference type="SUPFAM" id="SSF55874">
    <property type="entry name" value="ATPase domain of HSP90 chaperone/DNA topoisomerase II/histidine kinase"/>
    <property type="match status" value="1"/>
</dbReference>
<accession>W9H9W1</accession>
<evidence type="ECO:0000256" key="6">
    <source>
        <dbReference type="ARBA" id="ARBA00022692"/>
    </source>
</evidence>
<protein>
    <recommendedName>
        <fullName evidence="3">histidine kinase</fullName>
        <ecNumber evidence="3">2.7.13.3</ecNumber>
    </recommendedName>
</protein>
<evidence type="ECO:0000256" key="3">
    <source>
        <dbReference type="ARBA" id="ARBA00012438"/>
    </source>
</evidence>
<keyword evidence="8 11" id="KW-1133">Transmembrane helix</keyword>
<dbReference type="EMBL" id="AVFL01000001">
    <property type="protein sequence ID" value="EWY42729.1"/>
    <property type="molecule type" value="Genomic_DNA"/>
</dbReference>
<dbReference type="CDD" id="cd00082">
    <property type="entry name" value="HisKA"/>
    <property type="match status" value="1"/>
</dbReference>
<keyword evidence="5" id="KW-0808">Transferase</keyword>
<keyword evidence="6 11" id="KW-0812">Transmembrane</keyword>
<comment type="subcellular location">
    <subcellularLocation>
        <location evidence="2">Membrane</location>
        <topology evidence="2">Multi-pass membrane protein</topology>
    </subcellularLocation>
</comment>
<evidence type="ECO:0000256" key="8">
    <source>
        <dbReference type="ARBA" id="ARBA00022989"/>
    </source>
</evidence>
<dbReference type="Gene3D" id="3.30.565.10">
    <property type="entry name" value="Histidine kinase-like ATPase, C-terminal domain"/>
    <property type="match status" value="1"/>
</dbReference>
<feature type="domain" description="HAMP" evidence="13">
    <location>
        <begin position="196"/>
        <end position="250"/>
    </location>
</feature>
<dbReference type="PROSITE" id="PS50885">
    <property type="entry name" value="HAMP"/>
    <property type="match status" value="1"/>
</dbReference>
<comment type="caution">
    <text evidence="14">The sequence shown here is derived from an EMBL/GenBank/DDBJ whole genome shotgun (WGS) entry which is preliminary data.</text>
</comment>
<dbReference type="InterPro" id="IPR036097">
    <property type="entry name" value="HisK_dim/P_sf"/>
</dbReference>
<dbReference type="InterPro" id="IPR005467">
    <property type="entry name" value="His_kinase_dom"/>
</dbReference>
<keyword evidence="4" id="KW-0597">Phosphoprotein</keyword>
<organism evidence="14 15">
    <name type="scientific">Skermanella stibiiresistens SB22</name>
    <dbReference type="NCBI Taxonomy" id="1385369"/>
    <lineage>
        <taxon>Bacteria</taxon>
        <taxon>Pseudomonadati</taxon>
        <taxon>Pseudomonadota</taxon>
        <taxon>Alphaproteobacteria</taxon>
        <taxon>Rhodospirillales</taxon>
        <taxon>Azospirillaceae</taxon>
        <taxon>Skermanella</taxon>
    </lineage>
</organism>
<evidence type="ECO:0000313" key="14">
    <source>
        <dbReference type="EMBL" id="EWY42729.1"/>
    </source>
</evidence>
<dbReference type="EC" id="2.7.13.3" evidence="3"/>
<dbReference type="CDD" id="cd00075">
    <property type="entry name" value="HATPase"/>
    <property type="match status" value="1"/>
</dbReference>
<keyword evidence="7 14" id="KW-0418">Kinase</keyword>
<dbReference type="Proteomes" id="UP000019486">
    <property type="component" value="Unassembled WGS sequence"/>
</dbReference>
<dbReference type="InterPro" id="IPR003661">
    <property type="entry name" value="HisK_dim/P_dom"/>
</dbReference>
<dbReference type="SUPFAM" id="SSF47384">
    <property type="entry name" value="Homodimeric domain of signal transducing histidine kinase"/>
    <property type="match status" value="1"/>
</dbReference>
<evidence type="ECO:0000259" key="12">
    <source>
        <dbReference type="PROSITE" id="PS50109"/>
    </source>
</evidence>
<dbReference type="PANTHER" id="PTHR45436">
    <property type="entry name" value="SENSOR HISTIDINE KINASE YKOH"/>
    <property type="match status" value="1"/>
</dbReference>
<keyword evidence="10 11" id="KW-0472">Membrane</keyword>
<dbReference type="PRINTS" id="PR00344">
    <property type="entry name" value="BCTRLSENSOR"/>
</dbReference>
<dbReference type="InterPro" id="IPR004358">
    <property type="entry name" value="Sig_transdc_His_kin-like_C"/>
</dbReference>
<dbReference type="PANTHER" id="PTHR45436:SF15">
    <property type="entry name" value="SENSOR HISTIDINE KINASE CUSS"/>
    <property type="match status" value="1"/>
</dbReference>
<name>W9H9W1_9PROT</name>
<dbReference type="SMART" id="SM00388">
    <property type="entry name" value="HisKA"/>
    <property type="match status" value="1"/>
</dbReference>
<sequence>MTGRLALGPSGQRRSVVHLITKRLVIVAALAMVAQLILVTLHYGLDGSRLGVRVAAREAERLAEHIAPGPDGRPALTLPDEHADRYRNHPTAYGFQVIDGGGRVIGAMNAGLFTVPLPEPVSAPDLFWRVIPGGHTRVLAQRFDRIEPNLLICVVIAADPDHIAWGVLAHEVVDHVVVPMAPLALLLLAVNVFAVRRGLKPLAHAAERARQLNARRGGLRLDAGESLPREVHALVSAINAALGRADEILRFQREFTANVAHELRTPLAILSLHLDELGGPGAAAAKRDVQSMSRLVNQLLRVAQLEGLAAEPSAPVDLAEAARDTVRRLAPLALDQGRELEFENHYEPGGSVIIPGHADAIASALRNLVDNALRATPPGTVVTVAAGPGPVIEVRDQGPGIDPALRQDLFERFAQGDTRTRGSAGLGLAIVAKTMELHSGTVTISDGPGGGTRFRLSFLGKSNDSA</sequence>
<feature type="transmembrane region" description="Helical" evidence="11">
    <location>
        <begin position="24"/>
        <end position="45"/>
    </location>
</feature>
<dbReference type="InterPro" id="IPR003660">
    <property type="entry name" value="HAMP_dom"/>
</dbReference>
<dbReference type="STRING" id="1385369.N825_02410"/>
<evidence type="ECO:0000313" key="15">
    <source>
        <dbReference type="Proteomes" id="UP000019486"/>
    </source>
</evidence>
<evidence type="ECO:0000259" key="13">
    <source>
        <dbReference type="PROSITE" id="PS50885"/>
    </source>
</evidence>
<evidence type="ECO:0000256" key="4">
    <source>
        <dbReference type="ARBA" id="ARBA00022553"/>
    </source>
</evidence>
<dbReference type="SMART" id="SM00387">
    <property type="entry name" value="HATPase_c"/>
    <property type="match status" value="1"/>
</dbReference>
<evidence type="ECO:0000256" key="2">
    <source>
        <dbReference type="ARBA" id="ARBA00004141"/>
    </source>
</evidence>
<keyword evidence="9" id="KW-0902">Two-component regulatory system</keyword>
<evidence type="ECO:0000256" key="10">
    <source>
        <dbReference type="ARBA" id="ARBA00023136"/>
    </source>
</evidence>
<dbReference type="GO" id="GO:0005886">
    <property type="term" value="C:plasma membrane"/>
    <property type="evidence" value="ECO:0007669"/>
    <property type="project" value="TreeGrafter"/>
</dbReference>
<dbReference type="Gene3D" id="1.10.287.130">
    <property type="match status" value="1"/>
</dbReference>
<evidence type="ECO:0000256" key="1">
    <source>
        <dbReference type="ARBA" id="ARBA00000085"/>
    </source>
</evidence>
<dbReference type="PROSITE" id="PS50109">
    <property type="entry name" value="HIS_KIN"/>
    <property type="match status" value="1"/>
</dbReference>
<dbReference type="Pfam" id="PF00512">
    <property type="entry name" value="HisKA"/>
    <property type="match status" value="1"/>
</dbReference>
<feature type="domain" description="Histidine kinase" evidence="12">
    <location>
        <begin position="258"/>
        <end position="462"/>
    </location>
</feature>
<dbReference type="InterPro" id="IPR003594">
    <property type="entry name" value="HATPase_dom"/>
</dbReference>
<evidence type="ECO:0000256" key="11">
    <source>
        <dbReference type="SAM" id="Phobius"/>
    </source>
</evidence>
<proteinExistence type="predicted"/>